<feature type="transmembrane region" description="Helical" evidence="4">
    <location>
        <begin position="52"/>
        <end position="72"/>
    </location>
</feature>
<organism evidence="5 6">
    <name type="scientific">Deinococcus aetherius</name>
    <dbReference type="NCBI Taxonomy" id="200252"/>
    <lineage>
        <taxon>Bacteria</taxon>
        <taxon>Thermotogati</taxon>
        <taxon>Deinococcota</taxon>
        <taxon>Deinococci</taxon>
        <taxon>Deinococcales</taxon>
        <taxon>Deinococcaceae</taxon>
        <taxon>Deinococcus</taxon>
    </lineage>
</organism>
<feature type="region of interest" description="Disordered" evidence="3">
    <location>
        <begin position="149"/>
        <end position="180"/>
    </location>
</feature>
<keyword evidence="5" id="KW-0614">Plasmid</keyword>
<keyword evidence="4" id="KW-1133">Transmembrane helix</keyword>
<evidence type="ECO:0000313" key="6">
    <source>
        <dbReference type="Proteomes" id="UP001064971"/>
    </source>
</evidence>
<keyword evidence="6" id="KW-1185">Reference proteome</keyword>
<evidence type="ECO:0000256" key="3">
    <source>
        <dbReference type="SAM" id="MobiDB-lite"/>
    </source>
</evidence>
<dbReference type="EMBL" id="AP026563">
    <property type="protein sequence ID" value="BDP44686.1"/>
    <property type="molecule type" value="Genomic_DNA"/>
</dbReference>
<feature type="compositionally biased region" description="Basic and acidic residues" evidence="3">
    <location>
        <begin position="170"/>
        <end position="180"/>
    </location>
</feature>
<evidence type="ECO:0000256" key="4">
    <source>
        <dbReference type="SAM" id="Phobius"/>
    </source>
</evidence>
<name>A0ABN6RN08_9DEIO</name>
<dbReference type="RefSeq" id="WP_319993768.1">
    <property type="nucleotide sequence ID" value="NZ_AP026563.1"/>
</dbReference>
<reference evidence="5" key="1">
    <citation type="submission" date="2022-07" db="EMBL/GenBank/DDBJ databases">
        <title>Complete Genome Sequence of the Radioresistant Bacterium Deinococcus aetherius ST0316, Isolated from the Air Dust collected in Lower Stratosphere above Japan.</title>
        <authorList>
            <person name="Satoh K."/>
            <person name="Hagiwara K."/>
            <person name="Katsumata K."/>
            <person name="Kubo A."/>
            <person name="Yokobori S."/>
            <person name="Yamagishi A."/>
            <person name="Oono Y."/>
            <person name="Narumi I."/>
        </authorList>
    </citation>
    <scope>NUCLEOTIDE SEQUENCE</scope>
    <source>
        <strain evidence="5">ST0316</strain>
        <plasmid evidence="5">pDAETH-3</plasmid>
    </source>
</reference>
<evidence type="ECO:0000256" key="2">
    <source>
        <dbReference type="ARBA" id="ARBA00022748"/>
    </source>
</evidence>
<dbReference type="InterPro" id="IPR003567">
    <property type="entry name" value="Cyt_c_biogenesis"/>
</dbReference>
<evidence type="ECO:0000256" key="1">
    <source>
        <dbReference type="ARBA" id="ARBA00009186"/>
    </source>
</evidence>
<protein>
    <submittedName>
        <fullName evidence="5">Uncharacterized protein</fullName>
    </submittedName>
</protein>
<dbReference type="PANTHER" id="PTHR43653">
    <property type="entry name" value="CYTOCHROME C ASSEMBLY PROTEIN-RELATED"/>
    <property type="match status" value="1"/>
</dbReference>
<keyword evidence="4" id="KW-0472">Membrane</keyword>
<comment type="similarity">
    <text evidence="1">Belongs to the CcmF/CycK/Ccl1/NrfE/CcsA family.</text>
</comment>
<sequence>MLNLISFQASTLGALGQLALLAALAFTLGGTWLAMVGGLRADARATEAARRAVWAVFGLVSLASLVLMTALLGNDFSVRYVAEHSMRASPTWVKVTSLWGALEGSILLWAWLLGGFAFLPRGARLRCSEPVGERSPDREPARGVNLVGHVDRGAGCRPDTRDASAGAGARARDADGPGNG</sequence>
<accession>A0ABN6RN08</accession>
<geneLocation type="plasmid" evidence="5 6">
    <name>pDAETH-3</name>
</geneLocation>
<feature type="transmembrane region" description="Helical" evidence="4">
    <location>
        <begin position="92"/>
        <end position="119"/>
    </location>
</feature>
<dbReference type="PANTHER" id="PTHR43653:SF1">
    <property type="entry name" value="CYTOCHROME C-TYPE BIOGENESIS PROTEIN CCMF"/>
    <property type="match status" value="1"/>
</dbReference>
<gene>
    <name evidence="5" type="ORF">DAETH_46550</name>
</gene>
<feature type="compositionally biased region" description="Basic and acidic residues" evidence="3">
    <location>
        <begin position="149"/>
        <end position="162"/>
    </location>
</feature>
<keyword evidence="4" id="KW-0812">Transmembrane</keyword>
<dbReference type="Proteomes" id="UP001064971">
    <property type="component" value="Plasmid pDAETH-3"/>
</dbReference>
<feature type="transmembrane region" description="Helical" evidence="4">
    <location>
        <begin position="20"/>
        <end position="40"/>
    </location>
</feature>
<evidence type="ECO:0000313" key="5">
    <source>
        <dbReference type="EMBL" id="BDP44686.1"/>
    </source>
</evidence>
<keyword evidence="2" id="KW-0201">Cytochrome c-type biogenesis</keyword>
<proteinExistence type="inferred from homology"/>